<protein>
    <submittedName>
        <fullName evidence="2">Uncharacterized protein</fullName>
    </submittedName>
</protein>
<evidence type="ECO:0000313" key="3">
    <source>
        <dbReference type="Proteomes" id="UP000233551"/>
    </source>
</evidence>
<evidence type="ECO:0000313" key="2">
    <source>
        <dbReference type="EMBL" id="PKI65205.1"/>
    </source>
</evidence>
<proteinExistence type="predicted"/>
<name>A0A2I0K9I8_PUNGR</name>
<reference evidence="2 3" key="1">
    <citation type="submission" date="2017-11" db="EMBL/GenBank/DDBJ databases">
        <title>De-novo sequencing of pomegranate (Punica granatum L.) genome.</title>
        <authorList>
            <person name="Akparov Z."/>
            <person name="Amiraslanov A."/>
            <person name="Hajiyeva S."/>
            <person name="Abbasov M."/>
            <person name="Kaur K."/>
            <person name="Hamwieh A."/>
            <person name="Solovyev V."/>
            <person name="Salamov A."/>
            <person name="Braich B."/>
            <person name="Kosarev P."/>
            <person name="Mahmoud A."/>
            <person name="Hajiyev E."/>
            <person name="Babayeva S."/>
            <person name="Izzatullayeva V."/>
            <person name="Mammadov A."/>
            <person name="Mammadov A."/>
            <person name="Sharifova S."/>
            <person name="Ojaghi J."/>
            <person name="Eynullazada K."/>
            <person name="Bayramov B."/>
            <person name="Abdulazimova A."/>
            <person name="Shahmuradov I."/>
        </authorList>
    </citation>
    <scope>NUCLEOTIDE SEQUENCE [LARGE SCALE GENOMIC DNA]</scope>
    <source>
        <strain evidence="3">cv. AG2017</strain>
        <tissue evidence="2">Leaf</tissue>
    </source>
</reference>
<dbReference type="Proteomes" id="UP000233551">
    <property type="component" value="Unassembled WGS sequence"/>
</dbReference>
<sequence length="209" mass="23032">MVIPNHFSDIRLKRRESQALRVCAPEFCLVGARMRVPDATRLGSVHLPGDARRTHLGFVLCPMSLFETSQFCIAEAALDDKEDNALGDYAGNMCKREFKEDCAYCLRVQSATTTKVDEIHSLIRGMILLVSPTIESWIMLCLWSPKAVNAGPGPERSKCRTEARYGAEAQRWGRSPKVGPKPDAVNAGLEPDAGLKPNAVNACSIRKCK</sequence>
<evidence type="ECO:0000256" key="1">
    <source>
        <dbReference type="SAM" id="MobiDB-lite"/>
    </source>
</evidence>
<dbReference type="EMBL" id="PGOL01000763">
    <property type="protein sequence ID" value="PKI65205.1"/>
    <property type="molecule type" value="Genomic_DNA"/>
</dbReference>
<keyword evidence="3" id="KW-1185">Reference proteome</keyword>
<accession>A0A2I0K9I8</accession>
<comment type="caution">
    <text evidence="2">The sequence shown here is derived from an EMBL/GenBank/DDBJ whole genome shotgun (WGS) entry which is preliminary data.</text>
</comment>
<gene>
    <name evidence="2" type="ORF">CRG98_014354</name>
</gene>
<feature type="region of interest" description="Disordered" evidence="1">
    <location>
        <begin position="170"/>
        <end position="193"/>
    </location>
</feature>
<dbReference type="AlphaFoldDB" id="A0A2I0K9I8"/>
<organism evidence="2 3">
    <name type="scientific">Punica granatum</name>
    <name type="common">Pomegranate</name>
    <dbReference type="NCBI Taxonomy" id="22663"/>
    <lineage>
        <taxon>Eukaryota</taxon>
        <taxon>Viridiplantae</taxon>
        <taxon>Streptophyta</taxon>
        <taxon>Embryophyta</taxon>
        <taxon>Tracheophyta</taxon>
        <taxon>Spermatophyta</taxon>
        <taxon>Magnoliopsida</taxon>
        <taxon>eudicotyledons</taxon>
        <taxon>Gunneridae</taxon>
        <taxon>Pentapetalae</taxon>
        <taxon>rosids</taxon>
        <taxon>malvids</taxon>
        <taxon>Myrtales</taxon>
        <taxon>Lythraceae</taxon>
        <taxon>Punica</taxon>
    </lineage>
</organism>